<feature type="transmembrane region" description="Helical" evidence="1">
    <location>
        <begin position="573"/>
        <end position="592"/>
    </location>
</feature>
<feature type="transmembrane region" description="Helical" evidence="1">
    <location>
        <begin position="78"/>
        <end position="103"/>
    </location>
</feature>
<feature type="transmembrane region" description="Helical" evidence="1">
    <location>
        <begin position="375"/>
        <end position="394"/>
    </location>
</feature>
<feature type="transmembrane region" description="Helical" evidence="1">
    <location>
        <begin position="465"/>
        <end position="486"/>
    </location>
</feature>
<keyword evidence="1" id="KW-0472">Membrane</keyword>
<name>A0A1H8SXR7_9EURY</name>
<accession>A0A1H8SXR7</accession>
<sequence length="732" mass="81223">MSTTFPTVRFARRLGASSTPPSVQLSAFVLFVYTICLVPVNVAELSVVRAVFGFVLLSFVPGYLVVEYLRDEFRPVDFLYAVGLSVSLSMLLGWAANFLYLQLEAGPEPFGQPTTPLLYVGVYSLLTTLTWYAGDGVSTQPVDLLIGDADFRPLTILAMIPVLGIAGALLINRIGRNEVTLLTILLVGLVPVVVYTFDSDKRYYAAAIAAISLTLILQNTVIMTYLGRGDGLIEYEIGKRVIANGYWIPGGGKAGMPRIGVLHPVYALVMDMNLLWEFKLVHPILFALVPLVTYKLTARYFSKDIAILSATLYIFLPRTYQLLGRNTRTGAAIFFAAFLLLVLLDDEIDQLHRSVLAVVFFWSVISSHYGVGPLVLFGLIFAYILNVASSFLLGNKWPSQLPSERIVLYVALTLVWYLYLTSGTLGFVASVIIGQTTGQVFLTSSSTATRSLAFGMPSLSYRVMLYGHLLVGVMSTLGMGFVYLRYLEDGIPYWERLRTWLRKKVYPGLSDRILKDSNYIHLAAGIYLSFPLSFGPQILSAGRTFGLVMMILAPFPIILLYSTRLPYVGAKPALAALFGLLIVTSGFIPAVVTHDVSPQPEIDGQRIVESGTRLEQFSYYRVSSQKNSIFTSNFILGHFPNDATIHKSKLGKFNQQLYEGQRRANVGFTQLEAPGEAAQKYIYLSETDTVTDTNTNGFRGFTYYTYDPLYPYDTASTIYTTGDDRIHYNDRT</sequence>
<evidence type="ECO:0000313" key="3">
    <source>
        <dbReference type="Proteomes" id="UP000198775"/>
    </source>
</evidence>
<keyword evidence="1" id="KW-1133">Transmembrane helix</keyword>
<feature type="transmembrane region" description="Helical" evidence="1">
    <location>
        <begin position="406"/>
        <end position="433"/>
    </location>
</feature>
<feature type="transmembrane region" description="Helical" evidence="1">
    <location>
        <begin position="154"/>
        <end position="172"/>
    </location>
</feature>
<dbReference type="OrthoDB" id="350723at2157"/>
<reference evidence="3" key="1">
    <citation type="submission" date="2016-10" db="EMBL/GenBank/DDBJ databases">
        <authorList>
            <person name="Varghese N."/>
            <person name="Submissions S."/>
        </authorList>
    </citation>
    <scope>NUCLEOTIDE SEQUENCE [LARGE SCALE GENOMIC DNA]</scope>
    <source>
        <strain evidence="3">IBRC-M 10043</strain>
    </source>
</reference>
<feature type="transmembrane region" description="Helical" evidence="1">
    <location>
        <begin position="179"/>
        <end position="197"/>
    </location>
</feature>
<dbReference type="EMBL" id="FOCX01000020">
    <property type="protein sequence ID" value="SEO83779.1"/>
    <property type="molecule type" value="Genomic_DNA"/>
</dbReference>
<protein>
    <submittedName>
        <fullName evidence="2">Predicted membrane protein</fullName>
    </submittedName>
</protein>
<dbReference type="AlphaFoldDB" id="A0A1H8SXR7"/>
<keyword evidence="3" id="KW-1185">Reference proteome</keyword>
<feature type="transmembrane region" description="Helical" evidence="1">
    <location>
        <begin position="519"/>
        <end position="539"/>
    </location>
</feature>
<feature type="transmembrane region" description="Helical" evidence="1">
    <location>
        <begin position="115"/>
        <end position="134"/>
    </location>
</feature>
<dbReference type="RefSeq" id="WP_092662639.1">
    <property type="nucleotide sequence ID" value="NZ_FOCX01000020.1"/>
</dbReference>
<evidence type="ECO:0000313" key="2">
    <source>
        <dbReference type="EMBL" id="SEO83779.1"/>
    </source>
</evidence>
<organism evidence="2 3">
    <name type="scientific">Halorientalis persicus</name>
    <dbReference type="NCBI Taxonomy" id="1367881"/>
    <lineage>
        <taxon>Archaea</taxon>
        <taxon>Methanobacteriati</taxon>
        <taxon>Methanobacteriota</taxon>
        <taxon>Stenosarchaea group</taxon>
        <taxon>Halobacteria</taxon>
        <taxon>Halobacteriales</taxon>
        <taxon>Haloarculaceae</taxon>
        <taxon>Halorientalis</taxon>
    </lineage>
</organism>
<feature type="transmembrane region" description="Helical" evidence="1">
    <location>
        <begin position="329"/>
        <end position="344"/>
    </location>
</feature>
<feature type="transmembrane region" description="Helical" evidence="1">
    <location>
        <begin position="545"/>
        <end position="561"/>
    </location>
</feature>
<feature type="transmembrane region" description="Helical" evidence="1">
    <location>
        <begin position="203"/>
        <end position="226"/>
    </location>
</feature>
<evidence type="ECO:0000256" key="1">
    <source>
        <dbReference type="SAM" id="Phobius"/>
    </source>
</evidence>
<proteinExistence type="predicted"/>
<feature type="transmembrane region" description="Helical" evidence="1">
    <location>
        <begin position="22"/>
        <end position="40"/>
    </location>
</feature>
<dbReference type="Proteomes" id="UP000198775">
    <property type="component" value="Unassembled WGS sequence"/>
</dbReference>
<keyword evidence="1" id="KW-0812">Transmembrane</keyword>
<gene>
    <name evidence="2" type="ORF">SAMN05216388_102086</name>
</gene>
<feature type="transmembrane region" description="Helical" evidence="1">
    <location>
        <begin position="47"/>
        <end position="66"/>
    </location>
</feature>